<dbReference type="InterPro" id="IPR036971">
    <property type="entry name" value="PDEase_catalytic_dom_sf"/>
</dbReference>
<evidence type="ECO:0000256" key="7">
    <source>
        <dbReference type="RuleBase" id="RU363067"/>
    </source>
</evidence>
<feature type="binding site" evidence="6">
    <location>
        <position position="396"/>
    </location>
    <ligand>
        <name>Zn(2+)</name>
        <dbReference type="ChEBI" id="CHEBI:29105"/>
        <label>1</label>
    </ligand>
</feature>
<dbReference type="GO" id="GO:0007165">
    <property type="term" value="P:signal transduction"/>
    <property type="evidence" value="ECO:0007669"/>
    <property type="project" value="InterPro"/>
</dbReference>
<comment type="cofactor">
    <cofactor evidence="7">
        <name>a divalent metal cation</name>
        <dbReference type="ChEBI" id="CHEBI:60240"/>
    </cofactor>
    <text evidence="7">Binds 2 divalent metal cations per subunit. Site 1 may preferentially bind zinc ions, while site 2 has a preference for magnesium and/or manganese ions.</text>
</comment>
<dbReference type="InterPro" id="IPR002073">
    <property type="entry name" value="PDEase_catalytic_dom"/>
</dbReference>
<protein>
    <recommendedName>
        <fullName evidence="7">Phosphodiesterase</fullName>
        <ecNumber evidence="7">3.1.4.-</ecNumber>
    </recommendedName>
</protein>
<feature type="binding site" evidence="6">
    <location>
        <position position="432"/>
    </location>
    <ligand>
        <name>Zn(2+)</name>
        <dbReference type="ChEBI" id="CHEBI:29105"/>
        <label>1</label>
    </ligand>
</feature>
<evidence type="ECO:0000256" key="4">
    <source>
        <dbReference type="PIRSR" id="PIRSR623088-1"/>
    </source>
</evidence>
<evidence type="ECO:0000259" key="9">
    <source>
        <dbReference type="PROSITE" id="PS51845"/>
    </source>
</evidence>
<dbReference type="InterPro" id="IPR023088">
    <property type="entry name" value="PDEase"/>
</dbReference>
<dbReference type="SUPFAM" id="SSF109604">
    <property type="entry name" value="HD-domain/PDEase-like"/>
    <property type="match status" value="1"/>
</dbReference>
<feature type="region of interest" description="Disordered" evidence="8">
    <location>
        <begin position="810"/>
        <end position="843"/>
    </location>
</feature>
<sequence length="920" mass="102452">MRDKAATRIPSAADGNHIAERQPDCWWWHGKSVVVGVELAGRAAGNQAPTTTSSGLLIGGSKTTVCVCRHLAIDRSGSAPAPRAIGQQRPPPTTFVCTPPANSIAASFECAAHVWSSAAVGRVATVAAATASSAVSAAPFTLLFVVGRRGAVATAALCCCSSGYAEQVAGMFPYVGAPAFSSRRGRHRWRWIGGVQDTAVAGWVELIFGAAVEEVEVGSMTDARLIGEATSSDRRPTAAAAAACASDDYEEVEKGTLATLSTVSLRNGRNKSERGRRARRPWLRTRQRTGSMTGRRFAPSIDSSSSRHRPLQALVDSRPPESALKIVLSRCHRWDFEIFMLNRLSCGHPVVALGVRLFEAYDFANVFQLKWTRVLHCLRLIESGYESGNQFHNALHAADVAQALHCFLQEAHISVALSPLEKLACILAAFGHDLLHPGVNQTFLEASNNFLCSLYHNVSVLENFHWRCLVSILKESRLLEHLSRNEWTELLYVIRLLVLATDMQRQQEYLNQFKTFLRRNSEPATAYSSEESLGEDEPPSNIRLMQPPEDSIEDTSSLAHSSNRLFLLQILIKCADISNPCRPWRLSQEWSYRASTEFFSQGDEERRLGLPVTSFCDRTATSIPKIQSGFMEFVAKPLFMDWHRYMHSDLSAQLMRNLLFNCQQWTDLLETEVSQRSLHLRSDSFAYGRPLALSVEEGRSSLQEMADLELQPPIVLAQRRMSASVLLTTPYRRTSLTSLPCLERRRVSLPTRMTSSTVWTIETKEKVFHTESLDELLSPTISMRPPDQCISAAGLTLPTTTMRMGAAREPLAGLPEQGDYQQEEEEEEEEEDDEGRKFAGMRRHSEPVVHSLTSVRFHSLPETVDAEHRARLDELQRLLAFPRRRSLPMAERQLLRRTQMDKSCSGNSSASELCHMVEAS</sequence>
<dbReference type="GO" id="GO:0046872">
    <property type="term" value="F:metal ion binding"/>
    <property type="evidence" value="ECO:0007669"/>
    <property type="project" value="UniProtKB-KW"/>
</dbReference>
<name>A0A914V6N6_9BILA</name>
<keyword evidence="10" id="KW-1185">Reference proteome</keyword>
<dbReference type="EC" id="3.1.4.-" evidence="7"/>
<proteinExistence type="inferred from homology"/>
<evidence type="ECO:0000256" key="3">
    <source>
        <dbReference type="ARBA" id="ARBA00022801"/>
    </source>
</evidence>
<evidence type="ECO:0000256" key="8">
    <source>
        <dbReference type="SAM" id="MobiDB-lite"/>
    </source>
</evidence>
<accession>A0A914V6N6</accession>
<feature type="binding site" evidence="5">
    <location>
        <position position="627"/>
    </location>
    <ligand>
        <name>AMP</name>
        <dbReference type="ChEBI" id="CHEBI:456215"/>
    </ligand>
</feature>
<dbReference type="GO" id="GO:0004114">
    <property type="term" value="F:3',5'-cyclic-nucleotide phosphodiesterase activity"/>
    <property type="evidence" value="ECO:0007669"/>
    <property type="project" value="InterPro"/>
</dbReference>
<dbReference type="AlphaFoldDB" id="A0A914V6N6"/>
<feature type="binding site" evidence="6">
    <location>
        <position position="433"/>
    </location>
    <ligand>
        <name>Zn(2+)</name>
        <dbReference type="ChEBI" id="CHEBI:29105"/>
        <label>1</label>
    </ligand>
</feature>
<dbReference type="InterPro" id="IPR003607">
    <property type="entry name" value="HD/PDEase_dom"/>
</dbReference>
<dbReference type="WBParaSite" id="PSAMB.scaffold15size126113.g380.t1">
    <property type="protein sequence ID" value="PSAMB.scaffold15size126113.g380.t1"/>
    <property type="gene ID" value="PSAMB.scaffold15size126113.g380"/>
</dbReference>
<feature type="binding site" evidence="5">
    <location>
        <position position="576"/>
    </location>
    <ligand>
        <name>AMP</name>
        <dbReference type="ChEBI" id="CHEBI:456215"/>
    </ligand>
</feature>
<reference evidence="11" key="1">
    <citation type="submission" date="2022-11" db="UniProtKB">
        <authorList>
            <consortium name="WormBaseParasite"/>
        </authorList>
    </citation>
    <scope>IDENTIFICATION</scope>
</reference>
<feature type="binding site" evidence="5">
    <location>
        <begin position="392"/>
        <end position="396"/>
    </location>
    <ligand>
        <name>AMP</name>
        <dbReference type="ChEBI" id="CHEBI:456215"/>
    </ligand>
</feature>
<keyword evidence="3 7" id="KW-0378">Hydrolase</keyword>
<evidence type="ECO:0000256" key="2">
    <source>
        <dbReference type="ARBA" id="ARBA00022723"/>
    </source>
</evidence>
<dbReference type="SMART" id="SM00471">
    <property type="entry name" value="HDc"/>
    <property type="match status" value="1"/>
</dbReference>
<evidence type="ECO:0000256" key="1">
    <source>
        <dbReference type="ARBA" id="ARBA00007648"/>
    </source>
</evidence>
<dbReference type="PROSITE" id="PS00126">
    <property type="entry name" value="PDEASE_I_1"/>
    <property type="match status" value="1"/>
</dbReference>
<feature type="active site" description="Proton donor" evidence="4">
    <location>
        <position position="392"/>
    </location>
</feature>
<feature type="compositionally biased region" description="Acidic residues" evidence="8">
    <location>
        <begin position="821"/>
        <end position="833"/>
    </location>
</feature>
<feature type="binding site" evidence="6">
    <location>
        <position position="576"/>
    </location>
    <ligand>
        <name>Zn(2+)</name>
        <dbReference type="ChEBI" id="CHEBI:29105"/>
        <label>1</label>
    </ligand>
</feature>
<evidence type="ECO:0000256" key="6">
    <source>
        <dbReference type="PIRSR" id="PIRSR623088-3"/>
    </source>
</evidence>
<dbReference type="PROSITE" id="PS51845">
    <property type="entry name" value="PDEASE_I_2"/>
    <property type="match status" value="1"/>
</dbReference>
<dbReference type="PANTHER" id="PTHR11347">
    <property type="entry name" value="CYCLIC NUCLEOTIDE PHOSPHODIESTERASE"/>
    <property type="match status" value="1"/>
</dbReference>
<feature type="binding site" evidence="5">
    <location>
        <position position="433"/>
    </location>
    <ligand>
        <name>AMP</name>
        <dbReference type="ChEBI" id="CHEBI:456215"/>
    </ligand>
</feature>
<evidence type="ECO:0000313" key="10">
    <source>
        <dbReference type="Proteomes" id="UP000887566"/>
    </source>
</evidence>
<comment type="similarity">
    <text evidence="1 7">Belongs to the cyclic nucleotide phosphodiesterase family.</text>
</comment>
<keyword evidence="2 6" id="KW-0479">Metal-binding</keyword>
<dbReference type="Proteomes" id="UP000887566">
    <property type="component" value="Unplaced"/>
</dbReference>
<feature type="binding site" evidence="6">
    <location>
        <position position="433"/>
    </location>
    <ligand>
        <name>Zn(2+)</name>
        <dbReference type="ChEBI" id="CHEBI:29105"/>
        <label>2</label>
    </ligand>
</feature>
<dbReference type="InterPro" id="IPR023174">
    <property type="entry name" value="PDEase_CS"/>
</dbReference>
<dbReference type="Gene3D" id="1.10.1300.10">
    <property type="entry name" value="3'5'-cyclic nucleotide phosphodiesterase, catalytic domain"/>
    <property type="match status" value="1"/>
</dbReference>
<evidence type="ECO:0000256" key="5">
    <source>
        <dbReference type="PIRSR" id="PIRSR623088-2"/>
    </source>
</evidence>
<feature type="domain" description="PDEase" evidence="9">
    <location>
        <begin position="316"/>
        <end position="672"/>
    </location>
</feature>
<dbReference type="PRINTS" id="PR00387">
    <property type="entry name" value="PDIESTERASE1"/>
</dbReference>
<organism evidence="10 11">
    <name type="scientific">Plectus sambesii</name>
    <dbReference type="NCBI Taxonomy" id="2011161"/>
    <lineage>
        <taxon>Eukaryota</taxon>
        <taxon>Metazoa</taxon>
        <taxon>Ecdysozoa</taxon>
        <taxon>Nematoda</taxon>
        <taxon>Chromadorea</taxon>
        <taxon>Plectida</taxon>
        <taxon>Plectina</taxon>
        <taxon>Plectoidea</taxon>
        <taxon>Plectidae</taxon>
        <taxon>Plectus</taxon>
    </lineage>
</organism>
<evidence type="ECO:0000313" key="11">
    <source>
        <dbReference type="WBParaSite" id="PSAMB.scaffold15size126113.g380.t1"/>
    </source>
</evidence>
<dbReference type="Pfam" id="PF00233">
    <property type="entry name" value="PDEase_I"/>
    <property type="match status" value="1"/>
</dbReference>
<dbReference type="CDD" id="cd00077">
    <property type="entry name" value="HDc"/>
    <property type="match status" value="1"/>
</dbReference>